<dbReference type="FunFam" id="3.20.20.80:FF:000053">
    <property type="entry name" value="Alpha-xylosidase YicI"/>
    <property type="match status" value="1"/>
</dbReference>
<comment type="catalytic activity">
    <reaction evidence="4">
        <text>Hydrolysis of terminal, non-reducing alpha-D-xylose residues with release of alpha-D-xylose.</text>
        <dbReference type="EC" id="3.2.1.177"/>
    </reaction>
</comment>
<dbReference type="Pfam" id="PF21365">
    <property type="entry name" value="Glyco_hydro_31_3rd"/>
    <property type="match status" value="1"/>
</dbReference>
<reference evidence="10 11" key="1">
    <citation type="submission" date="2016-03" db="EMBL/GenBank/DDBJ databases">
        <title>Comparative genomics of Pseudogymnoascus destructans, the fungus causing white-nose syndrome of bats.</title>
        <authorList>
            <person name="Palmer J.M."/>
            <person name="Drees K.P."/>
            <person name="Foster J.T."/>
            <person name="Lindner D.L."/>
        </authorList>
    </citation>
    <scope>NUCLEOTIDE SEQUENCE [LARGE SCALE GENOMIC DNA]</scope>
    <source>
        <strain evidence="10 11">UAMH 10579</strain>
    </source>
</reference>
<dbReference type="Pfam" id="PF13802">
    <property type="entry name" value="Gal_mutarotas_2"/>
    <property type="match status" value="1"/>
</dbReference>
<dbReference type="InterPro" id="IPR013780">
    <property type="entry name" value="Glyco_hydro_b"/>
</dbReference>
<dbReference type="InterPro" id="IPR050985">
    <property type="entry name" value="Alpha-glycosidase_related"/>
</dbReference>
<dbReference type="RefSeq" id="XP_018126356.1">
    <property type="nucleotide sequence ID" value="XM_018279225.2"/>
</dbReference>
<dbReference type="InterPro" id="IPR000322">
    <property type="entry name" value="Glyco_hydro_31_TIM"/>
</dbReference>
<organism evidence="10 11">
    <name type="scientific">Pseudogymnoascus verrucosus</name>
    <dbReference type="NCBI Taxonomy" id="342668"/>
    <lineage>
        <taxon>Eukaryota</taxon>
        <taxon>Fungi</taxon>
        <taxon>Dikarya</taxon>
        <taxon>Ascomycota</taxon>
        <taxon>Pezizomycotina</taxon>
        <taxon>Leotiomycetes</taxon>
        <taxon>Thelebolales</taxon>
        <taxon>Thelebolaceae</taxon>
        <taxon>Pseudogymnoascus</taxon>
    </lineage>
</organism>
<evidence type="ECO:0000256" key="5">
    <source>
        <dbReference type="ARBA" id="ARBA00066962"/>
    </source>
</evidence>
<dbReference type="OrthoDB" id="1334205at2759"/>
<dbReference type="NCBIfam" id="NF007940">
    <property type="entry name" value="PRK10658.1"/>
    <property type="match status" value="1"/>
</dbReference>
<dbReference type="Gene3D" id="2.60.40.1180">
    <property type="entry name" value="Golgi alpha-mannosidase II"/>
    <property type="match status" value="1"/>
</dbReference>
<gene>
    <name evidence="10" type="ORF">VE01_09816</name>
</gene>
<sequence length="783" mass="86451">MKFRDGMWLVAEGTTIEYAEQVYSITERADKKALSLLCPTRRISNRGDVLNRSTLTIDIEAVSDGIISVESTHWAGAVRKGPNFELFPDSAPEVEATITTASERTILSAGALTATVAGASQPFRIDFKGANGRVLTDLRERSVGLAYNPPISNMQQTGDMRNIQHHVFTQTTLGVGESVHGLGERFGPFNKVGQAVQLWNADGGTSSDQAYKNVSFWMSSRGYGVFIDTPEKVELEIGSERCCRLQTSVEGQRLKWFIIDGPTPKDVLRRYAKLTGQASSVPEWSYGLWLSTSFTTDYDEKTVTAFLEGMKKAAIPVDVFHFDCFWLKAFQWCDFAFDKEKFPDPAGQIKRMKDSGLCKKVSVWTNPYLGQASPLFAEAAANGYLLKRKNGDVFQWDLWQAGMAIVDFTNPAARTWFQGMITSLLDIGIDSIKTDFGERIPAEDVVWHDGSDPGRMHNYYSVLYNETVYAAMTERFGKGEAVLFARAAAAGSQRFPLQWGGDCESTPEAMAESLRGGLGFGLSGFAFWSVDIGGFEGNPPPWLYKRWVAFGLLCSHSRLHGSDSVRVPWAIDNDDQSDEGATAVLRTFVQIKAKLGAYIQAEAAKSVRDGLPLSLRAMCIEFPNDPTSWSLDRQFMLGSSLIVAPVFEEDGSVEFYLPEGRWTSFISGEVKEGPRWIKEVHRLDSVPLYVREGTVLPLRAEGGEISLKAYGIKAGEVGKVEEIVEGALKEREVTVDEAMLALKKTEVNVDEAALAPKEEEVTVDEATLAPKEKEVTVDEAVLA</sequence>
<feature type="domain" description="Glycosyl hydrolase family 31 C-terminal" evidence="9">
    <location>
        <begin position="615"/>
        <end position="696"/>
    </location>
</feature>
<name>A0A1B8G9V9_9PEZI</name>
<dbReference type="PANTHER" id="PTHR43053">
    <property type="entry name" value="GLYCOSIDASE FAMILY 31"/>
    <property type="match status" value="1"/>
</dbReference>
<feature type="domain" description="Glycoside hydrolase family 31 N-terminal" evidence="8">
    <location>
        <begin position="57"/>
        <end position="234"/>
    </location>
</feature>
<keyword evidence="2 6" id="KW-0378">Hydrolase</keyword>
<dbReference type="InterPro" id="IPR025887">
    <property type="entry name" value="Glyco_hydro_31_N_dom"/>
</dbReference>
<protein>
    <recommendedName>
        <fullName evidence="5">alpha-D-xyloside xylohydrolase</fullName>
        <ecNumber evidence="5">3.2.1.177</ecNumber>
    </recommendedName>
</protein>
<evidence type="ECO:0000313" key="11">
    <source>
        <dbReference type="Proteomes" id="UP000091956"/>
    </source>
</evidence>
<evidence type="ECO:0000259" key="7">
    <source>
        <dbReference type="Pfam" id="PF01055"/>
    </source>
</evidence>
<dbReference type="Gene3D" id="2.60.40.1760">
    <property type="entry name" value="glycosyl hydrolase (family 31)"/>
    <property type="match status" value="1"/>
</dbReference>
<dbReference type="InterPro" id="IPR017853">
    <property type="entry name" value="GH"/>
</dbReference>
<proteinExistence type="inferred from homology"/>
<evidence type="ECO:0000256" key="3">
    <source>
        <dbReference type="ARBA" id="ARBA00023295"/>
    </source>
</evidence>
<dbReference type="InterPro" id="IPR011013">
    <property type="entry name" value="Gal_mutarotase_sf_dom"/>
</dbReference>
<keyword evidence="11" id="KW-1185">Reference proteome</keyword>
<evidence type="ECO:0000256" key="2">
    <source>
        <dbReference type="ARBA" id="ARBA00022801"/>
    </source>
</evidence>
<dbReference type="GeneID" id="28843202"/>
<dbReference type="SUPFAM" id="SSF51011">
    <property type="entry name" value="Glycosyl hydrolase domain"/>
    <property type="match status" value="1"/>
</dbReference>
<evidence type="ECO:0000256" key="1">
    <source>
        <dbReference type="ARBA" id="ARBA00007806"/>
    </source>
</evidence>
<accession>A0A1B8G9V9</accession>
<evidence type="ECO:0000259" key="9">
    <source>
        <dbReference type="Pfam" id="PF21365"/>
    </source>
</evidence>
<evidence type="ECO:0000313" key="10">
    <source>
        <dbReference type="EMBL" id="OBT92623.1"/>
    </source>
</evidence>
<dbReference type="Proteomes" id="UP000091956">
    <property type="component" value="Unassembled WGS sequence"/>
</dbReference>
<dbReference type="CDD" id="cd14752">
    <property type="entry name" value="GH31_N"/>
    <property type="match status" value="1"/>
</dbReference>
<dbReference type="EMBL" id="KV460264">
    <property type="protein sequence ID" value="OBT92623.1"/>
    <property type="molecule type" value="Genomic_DNA"/>
</dbReference>
<dbReference type="CDD" id="cd06593">
    <property type="entry name" value="GH31_xylosidase_YicI"/>
    <property type="match status" value="1"/>
</dbReference>
<dbReference type="AlphaFoldDB" id="A0A1B8G9V9"/>
<evidence type="ECO:0000259" key="8">
    <source>
        <dbReference type="Pfam" id="PF13802"/>
    </source>
</evidence>
<reference evidence="11" key="2">
    <citation type="journal article" date="2018" name="Nat. Commun.">
        <title>Extreme sensitivity to ultraviolet light in the fungal pathogen causing white-nose syndrome of bats.</title>
        <authorList>
            <person name="Palmer J.M."/>
            <person name="Drees K.P."/>
            <person name="Foster J.T."/>
            <person name="Lindner D.L."/>
        </authorList>
    </citation>
    <scope>NUCLEOTIDE SEQUENCE [LARGE SCALE GENOMIC DNA]</scope>
    <source>
        <strain evidence="11">UAMH 10579</strain>
    </source>
</reference>
<dbReference type="GO" id="GO:0061634">
    <property type="term" value="F:alpha-D-xyloside xylohydrolase"/>
    <property type="evidence" value="ECO:0007669"/>
    <property type="project" value="UniProtKB-EC"/>
</dbReference>
<dbReference type="Pfam" id="PF01055">
    <property type="entry name" value="Glyco_hydro_31_2nd"/>
    <property type="match status" value="1"/>
</dbReference>
<evidence type="ECO:0000256" key="6">
    <source>
        <dbReference type="RuleBase" id="RU361185"/>
    </source>
</evidence>
<dbReference type="GO" id="GO:0030246">
    <property type="term" value="F:carbohydrate binding"/>
    <property type="evidence" value="ECO:0007669"/>
    <property type="project" value="InterPro"/>
</dbReference>
<evidence type="ECO:0000256" key="4">
    <source>
        <dbReference type="ARBA" id="ARBA00052064"/>
    </source>
</evidence>
<dbReference type="Gene3D" id="3.20.20.80">
    <property type="entry name" value="Glycosidases"/>
    <property type="match status" value="1"/>
</dbReference>
<feature type="domain" description="Glycoside hydrolase family 31 TIM barrel" evidence="7">
    <location>
        <begin position="281"/>
        <end position="599"/>
    </location>
</feature>
<dbReference type="SUPFAM" id="SSF51445">
    <property type="entry name" value="(Trans)glycosidases"/>
    <property type="match status" value="1"/>
</dbReference>
<dbReference type="EC" id="3.2.1.177" evidence="5"/>
<dbReference type="GO" id="GO:0005975">
    <property type="term" value="P:carbohydrate metabolic process"/>
    <property type="evidence" value="ECO:0007669"/>
    <property type="project" value="InterPro"/>
</dbReference>
<dbReference type="STRING" id="342668.A0A1B8G9V9"/>
<keyword evidence="3 6" id="KW-0326">Glycosidase</keyword>
<dbReference type="PANTHER" id="PTHR43053:SF4">
    <property type="entry name" value="MYOGENESIS-REGULATING GLYCOSIDASE"/>
    <property type="match status" value="1"/>
</dbReference>
<comment type="similarity">
    <text evidence="1 6">Belongs to the glycosyl hydrolase 31 family.</text>
</comment>
<dbReference type="InterPro" id="IPR048395">
    <property type="entry name" value="Glyco_hydro_31_C"/>
</dbReference>
<dbReference type="SUPFAM" id="SSF74650">
    <property type="entry name" value="Galactose mutarotase-like"/>
    <property type="match status" value="1"/>
</dbReference>